<reference evidence="1 2" key="1">
    <citation type="journal article" date="2014" name="Nature">
        <title>An environmental bacterial taxon with a large and distinct metabolic repertoire.</title>
        <authorList>
            <person name="Wilson M.C."/>
            <person name="Mori T."/>
            <person name="Ruckert C."/>
            <person name="Uria A.R."/>
            <person name="Helf M.J."/>
            <person name="Takada K."/>
            <person name="Gernert C."/>
            <person name="Steffens U.A."/>
            <person name="Heycke N."/>
            <person name="Schmitt S."/>
            <person name="Rinke C."/>
            <person name="Helfrich E.J."/>
            <person name="Brachmann A.O."/>
            <person name="Gurgui C."/>
            <person name="Wakimoto T."/>
            <person name="Kracht M."/>
            <person name="Crusemann M."/>
            <person name="Hentschel U."/>
            <person name="Abe I."/>
            <person name="Matsunaga S."/>
            <person name="Kalinowski J."/>
            <person name="Takeyama H."/>
            <person name="Piel J."/>
        </authorList>
    </citation>
    <scope>NUCLEOTIDE SEQUENCE [LARGE SCALE GENOMIC DNA]</scope>
    <source>
        <strain evidence="2">TSY1</strain>
    </source>
</reference>
<evidence type="ECO:0008006" key="3">
    <source>
        <dbReference type="Google" id="ProtNLM"/>
    </source>
</evidence>
<accession>W4L6W9</accession>
<keyword evidence="2" id="KW-1185">Reference proteome</keyword>
<dbReference type="HOGENOM" id="CLU_2179032_0_0_7"/>
<dbReference type="AlphaFoldDB" id="W4L6W9"/>
<proteinExistence type="predicted"/>
<organism evidence="1 2">
    <name type="scientific">Entotheonella factor</name>
    <dbReference type="NCBI Taxonomy" id="1429438"/>
    <lineage>
        <taxon>Bacteria</taxon>
        <taxon>Pseudomonadati</taxon>
        <taxon>Nitrospinota/Tectimicrobiota group</taxon>
        <taxon>Candidatus Tectimicrobiota</taxon>
        <taxon>Candidatus Entotheonellia</taxon>
        <taxon>Candidatus Entotheonellales</taxon>
        <taxon>Candidatus Entotheonellaceae</taxon>
        <taxon>Candidatus Entotheonella</taxon>
    </lineage>
</organism>
<protein>
    <recommendedName>
        <fullName evidence="3">Four helix bundle protein</fullName>
    </recommendedName>
</protein>
<sequence length="109" mass="12531">MMLRVYPELASLNQSSAKRLAAAVYQLNRTAQIALETFHRNKPVKGLSRRTLPCLLGLIENSLHRIQMSSDAQHFGRFLSQERGVLGANRAQWSELETRWWPEGMERIP</sequence>
<dbReference type="Proteomes" id="UP000019141">
    <property type="component" value="Unassembled WGS sequence"/>
</dbReference>
<gene>
    <name evidence="1" type="ORF">ETSY1_39290</name>
</gene>
<name>W4L6W9_ENTF1</name>
<evidence type="ECO:0000313" key="2">
    <source>
        <dbReference type="Proteomes" id="UP000019141"/>
    </source>
</evidence>
<comment type="caution">
    <text evidence="1">The sequence shown here is derived from an EMBL/GenBank/DDBJ whole genome shotgun (WGS) entry which is preliminary data.</text>
</comment>
<evidence type="ECO:0000313" key="1">
    <source>
        <dbReference type="EMBL" id="ETW93425.1"/>
    </source>
</evidence>
<dbReference type="EMBL" id="AZHW01001240">
    <property type="protein sequence ID" value="ETW93425.1"/>
    <property type="molecule type" value="Genomic_DNA"/>
</dbReference>